<dbReference type="STRING" id="768671.ThimaDRAFT_2202"/>
<dbReference type="eggNOG" id="COG3385">
    <property type="taxonomic scope" value="Bacteria"/>
</dbReference>
<feature type="domain" description="Transposase IS4-like" evidence="1">
    <location>
        <begin position="99"/>
        <end position="322"/>
    </location>
</feature>
<dbReference type="InterPro" id="IPR002559">
    <property type="entry name" value="Transposase_11"/>
</dbReference>
<keyword evidence="3" id="KW-1185">Reference proteome</keyword>
<evidence type="ECO:0000313" key="2">
    <source>
        <dbReference type="EMBL" id="EGV18784.1"/>
    </source>
</evidence>
<dbReference type="GO" id="GO:0006313">
    <property type="term" value="P:DNA transposition"/>
    <property type="evidence" value="ECO:0007669"/>
    <property type="project" value="InterPro"/>
</dbReference>
<dbReference type="Pfam" id="PF01609">
    <property type="entry name" value="DDE_Tnp_1"/>
    <property type="match status" value="1"/>
</dbReference>
<reference evidence="2 3" key="1">
    <citation type="submission" date="2011-06" db="EMBL/GenBank/DDBJ databases">
        <title>The draft genome of Thiocapsa marina 5811.</title>
        <authorList>
            <consortium name="US DOE Joint Genome Institute (JGI-PGF)"/>
            <person name="Lucas S."/>
            <person name="Han J."/>
            <person name="Cheng J.-F."/>
            <person name="Goodwin L."/>
            <person name="Pitluck S."/>
            <person name="Peters L."/>
            <person name="Land M.L."/>
            <person name="Hauser L."/>
            <person name="Vogl K."/>
            <person name="Liu Z."/>
            <person name="Imhoff J."/>
            <person name="Thiel V."/>
            <person name="Frigaard N.-U."/>
            <person name="Bryant D."/>
            <person name="Woyke T.J."/>
        </authorList>
    </citation>
    <scope>NUCLEOTIDE SEQUENCE [LARGE SCALE GENOMIC DNA]</scope>
    <source>
        <strain evidence="2 3">5811</strain>
    </source>
</reference>
<name>F9UAN2_9GAMM</name>
<evidence type="ECO:0000313" key="3">
    <source>
        <dbReference type="Proteomes" id="UP000005459"/>
    </source>
</evidence>
<gene>
    <name evidence="2" type="ORF">ThimaDRAFT_2202</name>
</gene>
<dbReference type="PANTHER" id="PTHR37529">
    <property type="entry name" value="TRANSPOSASE INSG FOR INSERTION SEQUENCE ELEMENT IS4-RELATED"/>
    <property type="match status" value="1"/>
</dbReference>
<dbReference type="RefSeq" id="WP_007193077.1">
    <property type="nucleotide sequence ID" value="NZ_AFWV01000006.1"/>
</dbReference>
<accession>F9UAN2</accession>
<dbReference type="InterPro" id="IPR047952">
    <property type="entry name" value="Transpos_IS4"/>
</dbReference>
<dbReference type="InterPro" id="IPR012337">
    <property type="entry name" value="RNaseH-like_sf"/>
</dbReference>
<sequence>MASSDFLERHRVGENAFTRDRKLPLPQLVRFLLNLRKGANQDELDRFFEVVCEQPLADSVSKSALTQARAKLRPEAFSELSEVLVNEAMRTLPMRRWHGFRLLAVDGSTFLLPKEPAIVEAFGQTGEVTPQARFSRLYDVLNRLVVAADIEPLSLGERILAGEYLPATRVDDLLLYDRGYPAFWLFASHAVEQRHFCVRVPRAFCTEVQAFAAGDAHSAVIELTPCDEARRQCQAFGLPTEALRLRLIRVRLKGGEEEFLITSLLDEEAFPTPLFKHLYHLRWGIEEGYKTEKSRVEVENFSGRTVHALKQDVLAKILTLNLTAILVWVAQWMTTRLYQERRRGYQVNFANALSKMKDNVVRLLSAEPPPDLLERLLCAMALEVEAIRPDRSFPRHIKSTTPKRFHPNYKRCR</sequence>
<dbReference type="AlphaFoldDB" id="F9UAN2"/>
<organism evidence="2 3">
    <name type="scientific">Thiocapsa marina 5811</name>
    <dbReference type="NCBI Taxonomy" id="768671"/>
    <lineage>
        <taxon>Bacteria</taxon>
        <taxon>Pseudomonadati</taxon>
        <taxon>Pseudomonadota</taxon>
        <taxon>Gammaproteobacteria</taxon>
        <taxon>Chromatiales</taxon>
        <taxon>Chromatiaceae</taxon>
        <taxon>Thiocapsa</taxon>
    </lineage>
</organism>
<dbReference type="EMBL" id="AFWV01000006">
    <property type="protein sequence ID" value="EGV18784.1"/>
    <property type="molecule type" value="Genomic_DNA"/>
</dbReference>
<dbReference type="Proteomes" id="UP000005459">
    <property type="component" value="Unassembled WGS sequence"/>
</dbReference>
<dbReference type="GO" id="GO:0004803">
    <property type="term" value="F:transposase activity"/>
    <property type="evidence" value="ECO:0007669"/>
    <property type="project" value="InterPro"/>
</dbReference>
<evidence type="ECO:0000259" key="1">
    <source>
        <dbReference type="Pfam" id="PF01609"/>
    </source>
</evidence>
<dbReference type="NCBIfam" id="NF033592">
    <property type="entry name" value="transpos_IS4_1"/>
    <property type="match status" value="1"/>
</dbReference>
<protein>
    <submittedName>
        <fullName evidence="2">Transposase IS4 family protein</fullName>
    </submittedName>
</protein>
<proteinExistence type="predicted"/>
<dbReference type="GO" id="GO:0003677">
    <property type="term" value="F:DNA binding"/>
    <property type="evidence" value="ECO:0007669"/>
    <property type="project" value="InterPro"/>
</dbReference>
<dbReference type="SUPFAM" id="SSF53098">
    <property type="entry name" value="Ribonuclease H-like"/>
    <property type="match status" value="1"/>
</dbReference>
<dbReference type="OrthoDB" id="5753015at2"/>
<dbReference type="PANTHER" id="PTHR37529:SF1">
    <property type="entry name" value="TRANSPOSASE INSG FOR INSERTION SEQUENCE ELEMENT IS4-RELATED"/>
    <property type="match status" value="1"/>
</dbReference>